<evidence type="ECO:0000313" key="2">
    <source>
        <dbReference type="EMBL" id="OEU12240.1"/>
    </source>
</evidence>
<sequence length="417" mass="45795">MAKDNSDRNDIYGSDGGVQNTALSGFLNNLILERVGRVTMSDTDNTDGDSEDSSFSGDNNSTSISIFSTTSSIPTTTTSSIPSTTTSSIPSTTTSSIPTTTTSDDDGRSGSGRKNRTISVAQDNARANLSPRTLTQSLGLEVGRERGRMRMSRATLRHSRWYSSNSNINSNENNKKNKSSLNFSCSIYEGNDSNHSMPRRRSSLSAALETVVALVTLSSSCDGDDDDDDDDDEVSLSSVHSFATKNIDCNAIVPVPQTISQQPTTITTADIPHRIPQRSQEWYYDNDDDQDEDHSSSRNFNWSYIMNVKNKNKKKTMVQRSSSDDATPSLYVSLSSRSSHHPHPPHPPFSSTMMRRSCSDLEVGGCRWSAMTTRSSSNSNSNSNDDIRKILPSSPPRRPRRDDSDRSIYSSIINDAM</sequence>
<feature type="region of interest" description="Disordered" evidence="1">
    <location>
        <begin position="371"/>
        <end position="417"/>
    </location>
</feature>
<feature type="compositionally biased region" description="Low complexity" evidence="1">
    <location>
        <begin position="328"/>
        <end position="337"/>
    </location>
</feature>
<protein>
    <submittedName>
        <fullName evidence="2">Uncharacterized protein</fullName>
    </submittedName>
</protein>
<feature type="region of interest" description="Disordered" evidence="1">
    <location>
        <begin position="312"/>
        <end position="354"/>
    </location>
</feature>
<feature type="compositionally biased region" description="Low complexity" evidence="1">
    <location>
        <begin position="407"/>
        <end position="417"/>
    </location>
</feature>
<proteinExistence type="predicted"/>
<feature type="compositionally biased region" description="Low complexity" evidence="1">
    <location>
        <begin position="53"/>
        <end position="102"/>
    </location>
</feature>
<feature type="compositionally biased region" description="Polar residues" evidence="1">
    <location>
        <begin position="117"/>
        <end position="127"/>
    </location>
</feature>
<dbReference type="InParanoid" id="A0A1E7F1Z6"/>
<feature type="compositionally biased region" description="Low complexity" evidence="1">
    <location>
        <begin position="375"/>
        <end position="384"/>
    </location>
</feature>
<evidence type="ECO:0000313" key="3">
    <source>
        <dbReference type="Proteomes" id="UP000095751"/>
    </source>
</evidence>
<name>A0A1E7F1Z6_9STRA</name>
<keyword evidence="3" id="KW-1185">Reference proteome</keyword>
<dbReference type="KEGG" id="fcy:FRACYDRAFT_244497"/>
<dbReference type="AlphaFoldDB" id="A0A1E7F1Z6"/>
<feature type="region of interest" description="Disordered" evidence="1">
    <location>
        <begin position="40"/>
        <end position="127"/>
    </location>
</feature>
<evidence type="ECO:0000256" key="1">
    <source>
        <dbReference type="SAM" id="MobiDB-lite"/>
    </source>
</evidence>
<accession>A0A1E7F1Z6</accession>
<dbReference type="Proteomes" id="UP000095751">
    <property type="component" value="Unassembled WGS sequence"/>
</dbReference>
<organism evidence="2 3">
    <name type="scientific">Fragilariopsis cylindrus CCMP1102</name>
    <dbReference type="NCBI Taxonomy" id="635003"/>
    <lineage>
        <taxon>Eukaryota</taxon>
        <taxon>Sar</taxon>
        <taxon>Stramenopiles</taxon>
        <taxon>Ochrophyta</taxon>
        <taxon>Bacillariophyta</taxon>
        <taxon>Bacillariophyceae</taxon>
        <taxon>Bacillariophycidae</taxon>
        <taxon>Bacillariales</taxon>
        <taxon>Bacillariaceae</taxon>
        <taxon>Fragilariopsis</taxon>
    </lineage>
</organism>
<dbReference type="EMBL" id="KV784365">
    <property type="protein sequence ID" value="OEU12240.1"/>
    <property type="molecule type" value="Genomic_DNA"/>
</dbReference>
<gene>
    <name evidence="2" type="ORF">FRACYDRAFT_244497</name>
</gene>
<reference evidence="2 3" key="1">
    <citation type="submission" date="2016-09" db="EMBL/GenBank/DDBJ databases">
        <title>Extensive genetic diversity and differential bi-allelic expression allows diatom success in the polar Southern Ocean.</title>
        <authorList>
            <consortium name="DOE Joint Genome Institute"/>
            <person name="Mock T."/>
            <person name="Otillar R.P."/>
            <person name="Strauss J."/>
            <person name="Dupont C."/>
            <person name="Frickenhaus S."/>
            <person name="Maumus F."/>
            <person name="Mcmullan M."/>
            <person name="Sanges R."/>
            <person name="Schmutz J."/>
            <person name="Toseland A."/>
            <person name="Valas R."/>
            <person name="Veluchamy A."/>
            <person name="Ward B.J."/>
            <person name="Allen A."/>
            <person name="Barry K."/>
            <person name="Falciatore A."/>
            <person name="Ferrante M."/>
            <person name="Fortunato A.E."/>
            <person name="Gloeckner G."/>
            <person name="Gruber A."/>
            <person name="Hipkin R."/>
            <person name="Janech M."/>
            <person name="Kroth P."/>
            <person name="Leese F."/>
            <person name="Lindquist E."/>
            <person name="Lyon B.R."/>
            <person name="Martin J."/>
            <person name="Mayer C."/>
            <person name="Parker M."/>
            <person name="Quesneville H."/>
            <person name="Raymond J."/>
            <person name="Uhlig C."/>
            <person name="Valentin K.U."/>
            <person name="Worden A.Z."/>
            <person name="Armbrust E.V."/>
            <person name="Bowler C."/>
            <person name="Green B."/>
            <person name="Moulton V."/>
            <person name="Van Oosterhout C."/>
            <person name="Grigoriev I."/>
        </authorList>
    </citation>
    <scope>NUCLEOTIDE SEQUENCE [LARGE SCALE GENOMIC DNA]</scope>
    <source>
        <strain evidence="2 3">CCMP1102</strain>
    </source>
</reference>